<gene>
    <name evidence="2" type="ORF">CBM2589_U30027</name>
</gene>
<evidence type="ECO:0000313" key="3">
    <source>
        <dbReference type="Proteomes" id="UP000256297"/>
    </source>
</evidence>
<reference evidence="3" key="1">
    <citation type="submission" date="2018-01" db="EMBL/GenBank/DDBJ databases">
        <authorList>
            <person name="Gaut B.S."/>
            <person name="Morton B.R."/>
            <person name="Clegg M.T."/>
            <person name="Duvall M.R."/>
        </authorList>
    </citation>
    <scope>NUCLEOTIDE SEQUENCE [LARGE SCALE GENOMIC DNA]</scope>
</reference>
<name>A0A375CSN7_9BURK</name>
<comment type="caution">
    <text evidence="2">The sequence shown here is derived from an EMBL/GenBank/DDBJ whole genome shotgun (WGS) entry which is preliminary data.</text>
</comment>
<evidence type="ECO:0000256" key="1">
    <source>
        <dbReference type="SAM" id="Phobius"/>
    </source>
</evidence>
<protein>
    <submittedName>
        <fullName evidence="2">Uncharacterized protein</fullName>
    </submittedName>
</protein>
<accession>A0A375CSN7</accession>
<evidence type="ECO:0000313" key="2">
    <source>
        <dbReference type="EMBL" id="SOY78131.1"/>
    </source>
</evidence>
<feature type="transmembrane region" description="Helical" evidence="1">
    <location>
        <begin position="24"/>
        <end position="43"/>
    </location>
</feature>
<dbReference type="AlphaFoldDB" id="A0A375CSN7"/>
<keyword evidence="1" id="KW-1133">Transmembrane helix</keyword>
<dbReference type="EMBL" id="OFSP01000080">
    <property type="protein sequence ID" value="SOY78131.1"/>
    <property type="molecule type" value="Genomic_DNA"/>
</dbReference>
<keyword evidence="1" id="KW-0472">Membrane</keyword>
<proteinExistence type="predicted"/>
<dbReference type="Proteomes" id="UP000256297">
    <property type="component" value="Unassembled WGS sequence"/>
</dbReference>
<organism evidence="2 3">
    <name type="scientific">Cupriavidus taiwanensis</name>
    <dbReference type="NCBI Taxonomy" id="164546"/>
    <lineage>
        <taxon>Bacteria</taxon>
        <taxon>Pseudomonadati</taxon>
        <taxon>Pseudomonadota</taxon>
        <taxon>Betaproteobacteria</taxon>
        <taxon>Burkholderiales</taxon>
        <taxon>Burkholderiaceae</taxon>
        <taxon>Cupriavidus</taxon>
    </lineage>
</organism>
<keyword evidence="1" id="KW-0812">Transmembrane</keyword>
<sequence length="89" mass="9556">MQPRRLVGLDAFGYVKARTRQPTAGLRFLAALLGIALLMTFFIRIDESGQGAEGELAGRNRQGCRACGTRPDWRAGLVAPAQSALRLAG</sequence>